<dbReference type="SUPFAM" id="SSF52540">
    <property type="entry name" value="P-loop containing nucleoside triphosphate hydrolases"/>
    <property type="match status" value="1"/>
</dbReference>
<evidence type="ECO:0000256" key="1">
    <source>
        <dbReference type="SAM" id="Coils"/>
    </source>
</evidence>
<organism evidence="2 3">
    <name type="scientific">Candidatus Edwardsbacteria bacterium GWF2_54_11</name>
    <dbReference type="NCBI Taxonomy" id="1817851"/>
    <lineage>
        <taxon>Bacteria</taxon>
        <taxon>Candidatus Edwardsiibacteriota</taxon>
    </lineage>
</organism>
<comment type="caution">
    <text evidence="2">The sequence shown here is derived from an EMBL/GenBank/DDBJ whole genome shotgun (WGS) entry which is preliminary data.</text>
</comment>
<accession>A0A1F5R7R6</accession>
<evidence type="ECO:0000313" key="2">
    <source>
        <dbReference type="EMBL" id="OGF10498.1"/>
    </source>
</evidence>
<dbReference type="InterPro" id="IPR022205">
    <property type="entry name" value="DUF3732"/>
</dbReference>
<name>A0A1F5R7R6_9BACT</name>
<reference evidence="2 3" key="1">
    <citation type="journal article" date="2016" name="Nat. Commun.">
        <title>Thousands of microbial genomes shed light on interconnected biogeochemical processes in an aquifer system.</title>
        <authorList>
            <person name="Anantharaman K."/>
            <person name="Brown C.T."/>
            <person name="Hug L.A."/>
            <person name="Sharon I."/>
            <person name="Castelle C.J."/>
            <person name="Probst A.J."/>
            <person name="Thomas B.C."/>
            <person name="Singh A."/>
            <person name="Wilkins M.J."/>
            <person name="Karaoz U."/>
            <person name="Brodie E.L."/>
            <person name="Williams K.H."/>
            <person name="Hubbard S.S."/>
            <person name="Banfield J.F."/>
        </authorList>
    </citation>
    <scope>NUCLEOTIDE SEQUENCE [LARGE SCALE GENOMIC DNA]</scope>
</reference>
<dbReference type="EMBL" id="MFFM01000038">
    <property type="protein sequence ID" value="OGF10498.1"/>
    <property type="molecule type" value="Genomic_DNA"/>
</dbReference>
<evidence type="ECO:0000313" key="3">
    <source>
        <dbReference type="Proteomes" id="UP000177230"/>
    </source>
</evidence>
<proteinExistence type="predicted"/>
<dbReference type="AlphaFoldDB" id="A0A1F5R7R6"/>
<dbReference type="InterPro" id="IPR027417">
    <property type="entry name" value="P-loop_NTPase"/>
</dbReference>
<dbReference type="Proteomes" id="UP000177230">
    <property type="component" value="Unassembled WGS sequence"/>
</dbReference>
<gene>
    <name evidence="2" type="ORF">A2024_09115</name>
</gene>
<dbReference type="Gene3D" id="3.40.50.300">
    <property type="entry name" value="P-loop containing nucleotide triphosphate hydrolases"/>
    <property type="match status" value="1"/>
</dbReference>
<keyword evidence="1" id="KW-0175">Coiled coil</keyword>
<sequence>MKLQIKSIILWPKDFSHDPRILPFQSGSINVITGASRTGKSAIIPIIDYCLGSEKCTIPVNTIRDACGWFGLLVETETDQKLFARREPGIQKSTSDMYILEGKNILIPKYIKEKNTTSDVVKHTLDSLSGLTALNFDFAETGSGFSGRPSFRDLGAFIFQPQNIIANPDVLFYKADTYEHREKLKSIFPYILGAITAGLLAKQHELSTLRRDLRKKQSELKNLRQTSERWIADIKTRVSEAKEYGLTTKSVISTTTVSELIDILNEIVKSHEWEARTTSTTVTEAITELMALNKEEKSIAFEVSSLRQRLLEMTNLRETVSEYKSALAIQRERLKVSNWMGTLNTPKHDCPLCGSQMEKATSELQKLQNALQDIESNSGDFDTIPIVFDREYERVRNELDIVCDKLKGIRIRIRQLENTSDEARKRQYDTLTISRFIGNIEQALEVYESLGTDKDLTVEIVDLQERVTKLEKLISVGNVKERTNRAVNAVNLNAGKLLPNLDCEKPELPIMLSIDDLTISIQNVDRKDFLWEIGSGSNWLSYHIAVLLGLHQYFQGLKQNPVPNFIVFDQPSQVYFPKKLAGKRNLVDDDPQYLDEDVEAVRKAFEVFSKVISDANKDFQIVVLDHAPESIWGKLPNVNMVEEWRGGKKLVPQEWLVK</sequence>
<evidence type="ECO:0008006" key="4">
    <source>
        <dbReference type="Google" id="ProtNLM"/>
    </source>
</evidence>
<protein>
    <recommendedName>
        <fullName evidence="4">DUF3732 domain-containing protein</fullName>
    </recommendedName>
</protein>
<dbReference type="Pfam" id="PF12532">
    <property type="entry name" value="DUF3732"/>
    <property type="match status" value="1"/>
</dbReference>
<feature type="coiled-coil region" evidence="1">
    <location>
        <begin position="199"/>
        <end position="233"/>
    </location>
</feature>